<dbReference type="Proteomes" id="UP000030690">
    <property type="component" value="Unassembled WGS sequence"/>
</dbReference>
<dbReference type="PANTHER" id="PTHR15032">
    <property type="entry name" value="N-ACYL-PHOSPHATIDYLETHANOLAMINE-HYDROLYZING PHOSPHOLIPASE D"/>
    <property type="match status" value="1"/>
</dbReference>
<dbReference type="InterPro" id="IPR001279">
    <property type="entry name" value="Metallo-B-lactamas"/>
</dbReference>
<evidence type="ECO:0000256" key="1">
    <source>
        <dbReference type="PIRSR" id="PIRSR038896-50"/>
    </source>
</evidence>
<reference evidence="3 4" key="1">
    <citation type="submission" date="2013-02" db="EMBL/GenBank/DDBJ databases">
        <title>The Genome Annotation of Plasmodium falciparum Vietnam Oak-Knoll (FVO).</title>
        <authorList>
            <consortium name="The Broad Institute Genome Sequencing Platform"/>
            <consortium name="The Broad Institute Genome Sequencing Center for Infectious Disease"/>
            <person name="Neafsey D."/>
            <person name="Hoffman S."/>
            <person name="Volkman S."/>
            <person name="Rosenthal P."/>
            <person name="Walker B."/>
            <person name="Young S.K."/>
            <person name="Zeng Q."/>
            <person name="Gargeya S."/>
            <person name="Fitzgerald M."/>
            <person name="Haas B."/>
            <person name="Abouelleil A."/>
            <person name="Allen A.W."/>
            <person name="Alvarado L."/>
            <person name="Arachchi H.M."/>
            <person name="Berlin A.M."/>
            <person name="Chapman S.B."/>
            <person name="Gainer-Dewar J."/>
            <person name="Goldberg J."/>
            <person name="Griggs A."/>
            <person name="Gujja S."/>
            <person name="Hansen M."/>
            <person name="Howarth C."/>
            <person name="Imamovic A."/>
            <person name="Ireland A."/>
            <person name="Larimer J."/>
            <person name="McCowan C."/>
            <person name="Murphy C."/>
            <person name="Pearson M."/>
            <person name="Poon T.W."/>
            <person name="Priest M."/>
            <person name="Roberts A."/>
            <person name="Saif S."/>
            <person name="Shea T."/>
            <person name="Sisk P."/>
            <person name="Sykes S."/>
            <person name="Wortman J."/>
            <person name="Nusbaum C."/>
            <person name="Birren B."/>
        </authorList>
    </citation>
    <scope>NUCLEOTIDE SEQUENCE [LARGE SCALE GENOMIC DNA]</scope>
    <source>
        <strain evidence="4">Vietnam Oak-Knoll (FVO)</strain>
    </source>
</reference>
<dbReference type="Pfam" id="PF12706">
    <property type="entry name" value="Lactamase_B_2"/>
    <property type="match status" value="1"/>
</dbReference>
<name>A0A024V1A2_PLAFA</name>
<dbReference type="GO" id="GO:0070290">
    <property type="term" value="F:N-acylphosphatidylethanolamine-specific phospholipase D activity"/>
    <property type="evidence" value="ECO:0007669"/>
    <property type="project" value="InterPro"/>
</dbReference>
<accession>A0A024V1A2</accession>
<dbReference type="InterPro" id="IPR036866">
    <property type="entry name" value="RibonucZ/Hydroxyglut_hydro"/>
</dbReference>
<dbReference type="InterPro" id="IPR024884">
    <property type="entry name" value="NAPE-PLD"/>
</dbReference>
<feature type="binding site" evidence="1">
    <location>
        <position position="211"/>
    </location>
    <ligand>
        <name>an N-acyl-1,2-diacyl-sn-glycero-3-phosphoethanolamine</name>
        <dbReference type="ChEBI" id="CHEBI:62537"/>
    </ligand>
</feature>
<dbReference type="PIRSF" id="PIRSF038896">
    <property type="entry name" value="NAPE-PLD"/>
    <property type="match status" value="1"/>
</dbReference>
<evidence type="ECO:0000313" key="3">
    <source>
        <dbReference type="EMBL" id="ETW16249.1"/>
    </source>
</evidence>
<organism evidence="3 4">
    <name type="scientific">Plasmodium falciparum Vietnam Oak-Knoll</name>
    <name type="common">FVO</name>
    <dbReference type="NCBI Taxonomy" id="1036723"/>
    <lineage>
        <taxon>Eukaryota</taxon>
        <taxon>Sar</taxon>
        <taxon>Alveolata</taxon>
        <taxon>Apicomplexa</taxon>
        <taxon>Aconoidasida</taxon>
        <taxon>Haemosporida</taxon>
        <taxon>Plasmodiidae</taxon>
        <taxon>Plasmodium</taxon>
        <taxon>Plasmodium (Laverania)</taxon>
    </lineage>
</organism>
<dbReference type="OrthoDB" id="332863at2759"/>
<dbReference type="Gene3D" id="3.60.15.10">
    <property type="entry name" value="Ribonuclease Z/Hydroxyacylglutathione hydrolase-like"/>
    <property type="match status" value="1"/>
</dbReference>
<dbReference type="EMBL" id="KI925147">
    <property type="protein sequence ID" value="ETW16249.1"/>
    <property type="molecule type" value="Genomic_DNA"/>
</dbReference>
<feature type="binding site" evidence="1">
    <location>
        <position position="349"/>
    </location>
    <ligand>
        <name>an N-acyl-1,2-diacyl-sn-glycero-3-phosphoethanolamine</name>
        <dbReference type="ChEBI" id="CHEBI:62537"/>
    </ligand>
</feature>
<dbReference type="AlphaFoldDB" id="A0A024V1A2"/>
<proteinExistence type="predicted"/>
<dbReference type="GO" id="GO:0005737">
    <property type="term" value="C:cytoplasm"/>
    <property type="evidence" value="ECO:0007669"/>
    <property type="project" value="TreeGrafter"/>
</dbReference>
<evidence type="ECO:0000313" key="4">
    <source>
        <dbReference type="Proteomes" id="UP000030690"/>
    </source>
</evidence>
<protein>
    <recommendedName>
        <fullName evidence="2">Metallo-beta-lactamase domain-containing protein</fullName>
    </recommendedName>
</protein>
<evidence type="ECO:0000259" key="2">
    <source>
        <dbReference type="Pfam" id="PF12706"/>
    </source>
</evidence>
<gene>
    <name evidence="3" type="ORF">PFFVO_04783</name>
</gene>
<feature type="domain" description="Metallo-beta-lactamase" evidence="2">
    <location>
        <begin position="165"/>
        <end position="368"/>
    </location>
</feature>
<reference evidence="3 4" key="2">
    <citation type="submission" date="2013-02" db="EMBL/GenBank/DDBJ databases">
        <title>The Genome Sequence of Plasmodium falciparum Vietnam Oak-Knoll (FVO).</title>
        <authorList>
            <consortium name="The Broad Institute Genome Sequencing Platform"/>
            <consortium name="The Broad Institute Genome Sequencing Center for Infectious Disease"/>
            <person name="Neafsey D."/>
            <person name="Cheeseman I."/>
            <person name="Volkman S."/>
            <person name="Adams J."/>
            <person name="Walker B."/>
            <person name="Young S.K."/>
            <person name="Zeng Q."/>
            <person name="Gargeya S."/>
            <person name="Fitzgerald M."/>
            <person name="Haas B."/>
            <person name="Abouelleil A."/>
            <person name="Alvarado L."/>
            <person name="Arachchi H.M."/>
            <person name="Berlin A.M."/>
            <person name="Chapman S.B."/>
            <person name="Dewar J."/>
            <person name="Goldberg J."/>
            <person name="Griggs A."/>
            <person name="Gujja S."/>
            <person name="Hansen M."/>
            <person name="Howarth C."/>
            <person name="Imamovic A."/>
            <person name="Larimer J."/>
            <person name="McCowan C."/>
            <person name="Murphy C."/>
            <person name="Neiman D."/>
            <person name="Pearson M."/>
            <person name="Priest M."/>
            <person name="Roberts A."/>
            <person name="Saif S."/>
            <person name="Shea T."/>
            <person name="Sisk P."/>
            <person name="Sykes S."/>
            <person name="Wortman J."/>
            <person name="Nusbaum C."/>
            <person name="Birren B."/>
        </authorList>
    </citation>
    <scope>NUCLEOTIDE SEQUENCE [LARGE SCALE GENOMIC DNA]</scope>
    <source>
        <strain evidence="4">Vietnam Oak-Knoll (FVO)</strain>
    </source>
</reference>
<sequence>MKSIINTFLPYYKHNNNLTLNVTLKNKVRFLFFYLDRFVYSPILQILLRNQNVKEQNVIKKIYKLKILNKLPLQFKKDKNDEKHHVKNQKYINKNSFECKEKMNDKIRNIKNDKINYYDHIEINALWPERISYVQPFEVKKNLEKDKFNVIYIGHMSILIQTSKYNILIDPVLSNRIGFCNILGVKRIIKPGINFEHLPSIDFILLSNNRYDTMDKTTLKNIILRDNSIVIGGMNIRRYLLKRNFPVVYPLNWFNKLSFENISFYYLPTLTNSHRFLVDKNVYLPGSFLIHDSSTNATIFYSGHSGYSNHFLQIKNYVNNVVLKRNNHIDLSILPIGIYKPDSLYNNFHMSPREALQSHFDLGSKQSLGIGTDVFCLGGEEYKEATKELTHILDSYQKKNNNKITFVTLQPGENFII</sequence>
<dbReference type="PANTHER" id="PTHR15032:SF4">
    <property type="entry name" value="N-ACYL-PHOSPHATIDYLETHANOLAMINE-HYDROLYZING PHOSPHOLIPASE D"/>
    <property type="match status" value="1"/>
</dbReference>
<dbReference type="SUPFAM" id="SSF56281">
    <property type="entry name" value="Metallo-hydrolase/oxidoreductase"/>
    <property type="match status" value="1"/>
</dbReference>
<dbReference type="SMR" id="A0A024V1A2"/>
<dbReference type="GO" id="GO:0008270">
    <property type="term" value="F:zinc ion binding"/>
    <property type="evidence" value="ECO:0007669"/>
    <property type="project" value="InterPro"/>
</dbReference>